<dbReference type="STRING" id="316056.RPC_4145"/>
<keyword evidence="3" id="KW-0418">Kinase</keyword>
<evidence type="ECO:0000259" key="5">
    <source>
        <dbReference type="Pfam" id="PF13657"/>
    </source>
</evidence>
<sequence>MTTSDVAFVFTAVPDGIPALVGRYRHLRAGASKAFGEFQYVGSWLRRSDAFPLDPVNLPLSRETFTTVKRGRLHGALADATPDRWGRELAILATPGKIFSPVDWLHVAGPDRVGSLAFSSDTDMTATVNNARLGLGSLEAIAAEFEKIEAGLPASPEAKRIYDAGVSMGGARPKAVLDVDGALWIAKFERKTDTFDQCGAEHATMRLAATCGIDVPETRLVQIGFRNAVLVKRFDRSPAPDFAPTVHFLSALSLLNGDETVAEGSYAAIAAELLRHGARPDEDRRELFRRMIFNVLCGNRDDHLKNHAFIYDGREWRLSPAFDVVPQPDMQPEHAIALGRLGVFPSIANCLSRCGDFGLSREAAASEVERLARQVREWRSFFEAEGISQATIERIASAFKLADEFES</sequence>
<dbReference type="Pfam" id="PF13657">
    <property type="entry name" value="Couple_hipA"/>
    <property type="match status" value="1"/>
</dbReference>
<dbReference type="Gene3D" id="1.10.1070.20">
    <property type="match status" value="1"/>
</dbReference>
<name>Q20YW6_RHOPB</name>
<feature type="domain" description="HipA-like C-terminal" evidence="4">
    <location>
        <begin position="167"/>
        <end position="377"/>
    </location>
</feature>
<proteinExistence type="inferred from homology"/>
<comment type="similarity">
    <text evidence="1">Belongs to the HipA Ser/Thr kinase family.</text>
</comment>
<protein>
    <submittedName>
        <fullName evidence="6">HipA-like</fullName>
    </submittedName>
</protein>
<reference evidence="6" key="1">
    <citation type="submission" date="2006-03" db="EMBL/GenBank/DDBJ databases">
        <title>Complete sequence of Rhodopseudomonas palustris BisB18.</title>
        <authorList>
            <consortium name="US DOE Joint Genome Institute"/>
            <person name="Copeland A."/>
            <person name="Lucas S."/>
            <person name="Lapidus A."/>
            <person name="Barry K."/>
            <person name="Detter J.C."/>
            <person name="Glavina del Rio T."/>
            <person name="Hammon N."/>
            <person name="Israni S."/>
            <person name="Dalin E."/>
            <person name="Tice H."/>
            <person name="Pitluck S."/>
            <person name="Chain P."/>
            <person name="Malfatti S."/>
            <person name="Shin M."/>
            <person name="Vergez L."/>
            <person name="Schmutz J."/>
            <person name="Larimer F."/>
            <person name="Land M."/>
            <person name="Hauser L."/>
            <person name="Pelletier D.A."/>
            <person name="Kyrpides N."/>
            <person name="Anderson I."/>
            <person name="Oda Y."/>
            <person name="Harwood C.S."/>
            <person name="Richardson P."/>
        </authorList>
    </citation>
    <scope>NUCLEOTIDE SEQUENCE [LARGE SCALE GENOMIC DNA]</scope>
    <source>
        <strain evidence="6">BisB18</strain>
    </source>
</reference>
<dbReference type="RefSeq" id="WP_011474551.1">
    <property type="nucleotide sequence ID" value="NC_007925.1"/>
</dbReference>
<dbReference type="InterPro" id="IPR017508">
    <property type="entry name" value="HipA_N1"/>
</dbReference>
<dbReference type="HOGENOM" id="CLU_041102_0_0_5"/>
<keyword evidence="2" id="KW-0808">Transferase</keyword>
<accession>Q20YW6</accession>
<dbReference type="AlphaFoldDB" id="Q20YW6"/>
<dbReference type="EMBL" id="CP000301">
    <property type="protein sequence ID" value="ABD89670.1"/>
    <property type="molecule type" value="Genomic_DNA"/>
</dbReference>
<dbReference type="GO" id="GO:0005829">
    <property type="term" value="C:cytosol"/>
    <property type="evidence" value="ECO:0007669"/>
    <property type="project" value="TreeGrafter"/>
</dbReference>
<dbReference type="Pfam" id="PF07804">
    <property type="entry name" value="HipA_C"/>
    <property type="match status" value="1"/>
</dbReference>
<evidence type="ECO:0000256" key="3">
    <source>
        <dbReference type="ARBA" id="ARBA00022777"/>
    </source>
</evidence>
<organism evidence="6">
    <name type="scientific">Rhodopseudomonas palustris (strain BisB18)</name>
    <dbReference type="NCBI Taxonomy" id="316056"/>
    <lineage>
        <taxon>Bacteria</taxon>
        <taxon>Pseudomonadati</taxon>
        <taxon>Pseudomonadota</taxon>
        <taxon>Alphaproteobacteria</taxon>
        <taxon>Hyphomicrobiales</taxon>
        <taxon>Nitrobacteraceae</taxon>
        <taxon>Rhodopseudomonas</taxon>
    </lineage>
</organism>
<dbReference type="InterPro" id="IPR012893">
    <property type="entry name" value="HipA-like_C"/>
</dbReference>
<dbReference type="KEGG" id="rpc:RPC_4145"/>
<evidence type="ECO:0000256" key="2">
    <source>
        <dbReference type="ARBA" id="ARBA00022679"/>
    </source>
</evidence>
<gene>
    <name evidence="6" type="ordered locus">RPC_4145</name>
</gene>
<dbReference type="PANTHER" id="PTHR37419">
    <property type="entry name" value="SERINE/THREONINE-PROTEIN KINASE TOXIN HIPA"/>
    <property type="match status" value="1"/>
</dbReference>
<evidence type="ECO:0000256" key="1">
    <source>
        <dbReference type="ARBA" id="ARBA00010164"/>
    </source>
</evidence>
<dbReference type="PANTHER" id="PTHR37419:SF8">
    <property type="entry name" value="TOXIN YJJJ"/>
    <property type="match status" value="1"/>
</dbReference>
<feature type="domain" description="HipA N-terminal subdomain 1" evidence="5">
    <location>
        <begin position="35"/>
        <end position="118"/>
    </location>
</feature>
<dbReference type="GO" id="GO:0004674">
    <property type="term" value="F:protein serine/threonine kinase activity"/>
    <property type="evidence" value="ECO:0007669"/>
    <property type="project" value="TreeGrafter"/>
</dbReference>
<evidence type="ECO:0000313" key="6">
    <source>
        <dbReference type="EMBL" id="ABD89670.1"/>
    </source>
</evidence>
<dbReference type="OrthoDB" id="9805913at2"/>
<evidence type="ECO:0000259" key="4">
    <source>
        <dbReference type="Pfam" id="PF07804"/>
    </source>
</evidence>
<dbReference type="InterPro" id="IPR052028">
    <property type="entry name" value="HipA_Ser/Thr_kinase"/>
</dbReference>
<dbReference type="eggNOG" id="COG3550">
    <property type="taxonomic scope" value="Bacteria"/>
</dbReference>